<evidence type="ECO:0000313" key="2">
    <source>
        <dbReference type="Proteomes" id="UP000670092"/>
    </source>
</evidence>
<name>A0A8H8CRE6_AJECA</name>
<comment type="caution">
    <text evidence="1">The sequence shown here is derived from an EMBL/GenBank/DDBJ whole genome shotgun (WGS) entry which is preliminary data.</text>
</comment>
<protein>
    <submittedName>
        <fullName evidence="1">Uncharacterized protein</fullName>
    </submittedName>
</protein>
<reference evidence="1 2" key="1">
    <citation type="submission" date="2021-01" db="EMBL/GenBank/DDBJ databases">
        <title>Chromosome-level genome assembly of a human fungal pathogen reveals clustering of transcriptionally co-regulated genes.</title>
        <authorList>
            <person name="Voorhies M."/>
            <person name="Cohen S."/>
            <person name="Shea T.P."/>
            <person name="Petrus S."/>
            <person name="Munoz J.F."/>
            <person name="Poplawski S."/>
            <person name="Goldman W.E."/>
            <person name="Michael T."/>
            <person name="Cuomo C.A."/>
            <person name="Sil A."/>
            <person name="Beyhan S."/>
        </authorList>
    </citation>
    <scope>NUCLEOTIDE SEQUENCE [LARGE SCALE GENOMIC DNA]</scope>
    <source>
        <strain evidence="1 2">G184AR</strain>
    </source>
</reference>
<dbReference type="EMBL" id="JAEVHI010000008">
    <property type="protein sequence ID" value="KAG5286924.1"/>
    <property type="molecule type" value="Genomic_DNA"/>
</dbReference>
<evidence type="ECO:0000313" key="1">
    <source>
        <dbReference type="EMBL" id="KAG5286924.1"/>
    </source>
</evidence>
<gene>
    <name evidence="1" type="ORF">I7I52_12716</name>
</gene>
<sequence>MGLLGGTSSSLKSFVRILEEEEAEMLGREGRERAGLVKWSQASGAMWLHMLLSSGLNGYCAASLLRRCANTFILSGLGEPWGGL</sequence>
<organism evidence="1 2">
    <name type="scientific">Ajellomyces capsulatus</name>
    <name type="common">Darling's disease fungus</name>
    <name type="synonym">Histoplasma capsulatum</name>
    <dbReference type="NCBI Taxonomy" id="5037"/>
    <lineage>
        <taxon>Eukaryota</taxon>
        <taxon>Fungi</taxon>
        <taxon>Dikarya</taxon>
        <taxon>Ascomycota</taxon>
        <taxon>Pezizomycotina</taxon>
        <taxon>Eurotiomycetes</taxon>
        <taxon>Eurotiomycetidae</taxon>
        <taxon>Onygenales</taxon>
        <taxon>Ajellomycetaceae</taxon>
        <taxon>Histoplasma</taxon>
    </lineage>
</organism>
<dbReference type="Proteomes" id="UP000670092">
    <property type="component" value="Unassembled WGS sequence"/>
</dbReference>
<accession>A0A8H8CRE6</accession>
<dbReference type="VEuPathDB" id="FungiDB:I7I52_12716"/>
<dbReference type="AlphaFoldDB" id="A0A8H8CRE6"/>
<proteinExistence type="predicted"/>